<evidence type="ECO:0000313" key="3">
    <source>
        <dbReference type="Proteomes" id="UP000281553"/>
    </source>
</evidence>
<organism evidence="2 3">
    <name type="scientific">Dibothriocephalus latus</name>
    <name type="common">Fish tapeworm</name>
    <name type="synonym">Diphyllobothrium latum</name>
    <dbReference type="NCBI Taxonomy" id="60516"/>
    <lineage>
        <taxon>Eukaryota</taxon>
        <taxon>Metazoa</taxon>
        <taxon>Spiralia</taxon>
        <taxon>Lophotrochozoa</taxon>
        <taxon>Platyhelminthes</taxon>
        <taxon>Cestoda</taxon>
        <taxon>Eucestoda</taxon>
        <taxon>Diphyllobothriidea</taxon>
        <taxon>Diphyllobothriidae</taxon>
        <taxon>Dibothriocephalus</taxon>
    </lineage>
</organism>
<dbReference type="Proteomes" id="UP000281553">
    <property type="component" value="Unassembled WGS sequence"/>
</dbReference>
<dbReference type="EMBL" id="UYRU01080633">
    <property type="protein sequence ID" value="VDN31240.1"/>
    <property type="molecule type" value="Genomic_DNA"/>
</dbReference>
<keyword evidence="3" id="KW-1185">Reference proteome</keyword>
<evidence type="ECO:0000256" key="1">
    <source>
        <dbReference type="SAM" id="MobiDB-lite"/>
    </source>
</evidence>
<dbReference type="PROSITE" id="PS51257">
    <property type="entry name" value="PROKAR_LIPOPROTEIN"/>
    <property type="match status" value="1"/>
</dbReference>
<reference evidence="2 3" key="1">
    <citation type="submission" date="2018-11" db="EMBL/GenBank/DDBJ databases">
        <authorList>
            <consortium name="Pathogen Informatics"/>
        </authorList>
    </citation>
    <scope>NUCLEOTIDE SEQUENCE [LARGE SCALE GENOMIC DNA]</scope>
</reference>
<protein>
    <submittedName>
        <fullName evidence="2">Uncharacterized protein</fullName>
    </submittedName>
</protein>
<feature type="region of interest" description="Disordered" evidence="1">
    <location>
        <begin position="173"/>
        <end position="194"/>
    </location>
</feature>
<dbReference type="AlphaFoldDB" id="A0A3P7MWE9"/>
<accession>A0A3P7MWE9</accession>
<gene>
    <name evidence="2" type="ORF">DILT_LOCUS15709</name>
</gene>
<evidence type="ECO:0000313" key="2">
    <source>
        <dbReference type="EMBL" id="VDN31240.1"/>
    </source>
</evidence>
<proteinExistence type="predicted"/>
<sequence length="194" mass="21219">MGNRTTMHQKMSQMAGVMSLFAVVIFLVLIVSCVCMVRLAHRSKTKPRPPSPGAKENSPHAGAAFCPSSLGMIYTRSHMPLPESTVGGICTFSTMQPLKYGYGEPESWNMQGQEPCEGDCAFLEAQERLLPTPSAKEFYRPMHPVEFLQPGALLPRDTTDKVTQSIGPRMKAVFGGSQSSCKRAHPASRPGLYQ</sequence>
<name>A0A3P7MWE9_DIBLA</name>